<evidence type="ECO:0000313" key="1">
    <source>
        <dbReference type="EMBL" id="KAJ7663621.1"/>
    </source>
</evidence>
<dbReference type="AlphaFoldDB" id="A0AAD7CUS1"/>
<feature type="non-terminal residue" evidence="1">
    <location>
        <position position="91"/>
    </location>
</feature>
<name>A0AAD7CUS1_MYCRO</name>
<feature type="non-terminal residue" evidence="1">
    <location>
        <position position="1"/>
    </location>
</feature>
<evidence type="ECO:0000313" key="2">
    <source>
        <dbReference type="Proteomes" id="UP001221757"/>
    </source>
</evidence>
<accession>A0AAD7CUS1</accession>
<sequence>NLAAVAKHCVERKRLRTDQAAEVDVFVNDTASVREVKMFINMFALDNKINKIVTTKAAYQVSLDLDKNILNYVPVVLLSSKITVYKGTGAT</sequence>
<organism evidence="1 2">
    <name type="scientific">Mycena rosella</name>
    <name type="common">Pink bonnet</name>
    <name type="synonym">Agaricus rosellus</name>
    <dbReference type="NCBI Taxonomy" id="1033263"/>
    <lineage>
        <taxon>Eukaryota</taxon>
        <taxon>Fungi</taxon>
        <taxon>Dikarya</taxon>
        <taxon>Basidiomycota</taxon>
        <taxon>Agaricomycotina</taxon>
        <taxon>Agaricomycetes</taxon>
        <taxon>Agaricomycetidae</taxon>
        <taxon>Agaricales</taxon>
        <taxon>Marasmiineae</taxon>
        <taxon>Mycenaceae</taxon>
        <taxon>Mycena</taxon>
    </lineage>
</organism>
<protein>
    <submittedName>
        <fullName evidence="1">Uncharacterized protein</fullName>
    </submittedName>
</protein>
<dbReference type="Proteomes" id="UP001221757">
    <property type="component" value="Unassembled WGS sequence"/>
</dbReference>
<reference evidence="1" key="1">
    <citation type="submission" date="2023-03" db="EMBL/GenBank/DDBJ databases">
        <title>Massive genome expansion in bonnet fungi (Mycena s.s.) driven by repeated elements and novel gene families across ecological guilds.</title>
        <authorList>
            <consortium name="Lawrence Berkeley National Laboratory"/>
            <person name="Harder C.B."/>
            <person name="Miyauchi S."/>
            <person name="Viragh M."/>
            <person name="Kuo A."/>
            <person name="Thoen E."/>
            <person name="Andreopoulos B."/>
            <person name="Lu D."/>
            <person name="Skrede I."/>
            <person name="Drula E."/>
            <person name="Henrissat B."/>
            <person name="Morin E."/>
            <person name="Kohler A."/>
            <person name="Barry K."/>
            <person name="LaButti K."/>
            <person name="Morin E."/>
            <person name="Salamov A."/>
            <person name="Lipzen A."/>
            <person name="Mereny Z."/>
            <person name="Hegedus B."/>
            <person name="Baldrian P."/>
            <person name="Stursova M."/>
            <person name="Weitz H."/>
            <person name="Taylor A."/>
            <person name="Grigoriev I.V."/>
            <person name="Nagy L.G."/>
            <person name="Martin F."/>
            <person name="Kauserud H."/>
        </authorList>
    </citation>
    <scope>NUCLEOTIDE SEQUENCE</scope>
    <source>
        <strain evidence="1">CBHHK067</strain>
    </source>
</reference>
<dbReference type="EMBL" id="JARKIE010000230">
    <property type="protein sequence ID" value="KAJ7663621.1"/>
    <property type="molecule type" value="Genomic_DNA"/>
</dbReference>
<keyword evidence="2" id="KW-1185">Reference proteome</keyword>
<proteinExistence type="predicted"/>
<comment type="caution">
    <text evidence="1">The sequence shown here is derived from an EMBL/GenBank/DDBJ whole genome shotgun (WGS) entry which is preliminary data.</text>
</comment>
<gene>
    <name evidence="1" type="ORF">B0H17DRAFT_907815</name>
</gene>